<dbReference type="InterPro" id="IPR000223">
    <property type="entry name" value="Pept_S26A_signal_pept_1"/>
</dbReference>
<dbReference type="OrthoDB" id="9802919at2"/>
<proteinExistence type="inferred from homology"/>
<evidence type="ECO:0000259" key="8">
    <source>
        <dbReference type="Pfam" id="PF10502"/>
    </source>
</evidence>
<name>E3EKB9_PAEPS</name>
<dbReference type="CDD" id="cd06530">
    <property type="entry name" value="S26_SPase_I"/>
    <property type="match status" value="1"/>
</dbReference>
<dbReference type="HOGENOM" id="CLU_028723_5_3_9"/>
<dbReference type="EC" id="3.4.21.89" evidence="4 7"/>
<feature type="active site" evidence="6">
    <location>
        <position position="93"/>
    </location>
</feature>
<gene>
    <name evidence="9" type="ORF">PPSC2_27830</name>
</gene>
<comment type="subcellular location">
    <subcellularLocation>
        <location evidence="2">Cell membrane</location>
        <topology evidence="2">Single-pass type II membrane protein</topology>
    </subcellularLocation>
    <subcellularLocation>
        <location evidence="7">Membrane</location>
        <topology evidence="7">Single-pass type II membrane protein</topology>
    </subcellularLocation>
</comment>
<dbReference type="AlphaFoldDB" id="E3EKB9"/>
<keyword evidence="7" id="KW-0472">Membrane</keyword>
<dbReference type="Pfam" id="PF10502">
    <property type="entry name" value="Peptidase_S26"/>
    <property type="match status" value="1"/>
</dbReference>
<keyword evidence="5 7" id="KW-0378">Hydrolase</keyword>
<evidence type="ECO:0000313" key="9">
    <source>
        <dbReference type="EMBL" id="ADO59446.1"/>
    </source>
</evidence>
<feature type="domain" description="Peptidase S26" evidence="8">
    <location>
        <begin position="22"/>
        <end position="174"/>
    </location>
</feature>
<keyword evidence="7" id="KW-0812">Transmembrane</keyword>
<evidence type="ECO:0000256" key="5">
    <source>
        <dbReference type="ARBA" id="ARBA00022801"/>
    </source>
</evidence>
<dbReference type="EMBL" id="CP002214">
    <property type="protein sequence ID" value="ADO59446.1"/>
    <property type="molecule type" value="Genomic_DNA"/>
</dbReference>
<dbReference type="InterPro" id="IPR019533">
    <property type="entry name" value="Peptidase_S26"/>
</dbReference>
<evidence type="ECO:0000256" key="4">
    <source>
        <dbReference type="ARBA" id="ARBA00013208"/>
    </source>
</evidence>
<dbReference type="RefSeq" id="WP_013385860.1">
    <property type="nucleotide sequence ID" value="NC_014628.2"/>
</dbReference>
<evidence type="ECO:0000256" key="1">
    <source>
        <dbReference type="ARBA" id="ARBA00000677"/>
    </source>
</evidence>
<feature type="active site" evidence="6">
    <location>
        <position position="50"/>
    </location>
</feature>
<dbReference type="KEGG" id="ppm:PPSC2_27830"/>
<protein>
    <recommendedName>
        <fullName evidence="4 7">Signal peptidase I</fullName>
        <ecNumber evidence="4 7">3.4.21.89</ecNumber>
    </recommendedName>
</protein>
<dbReference type="NCBIfam" id="TIGR02227">
    <property type="entry name" value="sigpep_I_bact"/>
    <property type="match status" value="1"/>
</dbReference>
<comment type="similarity">
    <text evidence="3 7">Belongs to the peptidase S26 family.</text>
</comment>
<keyword evidence="7" id="KW-0645">Protease</keyword>
<evidence type="ECO:0000256" key="3">
    <source>
        <dbReference type="ARBA" id="ARBA00009370"/>
    </source>
</evidence>
<dbReference type="GO" id="GO:0006465">
    <property type="term" value="P:signal peptide processing"/>
    <property type="evidence" value="ECO:0007669"/>
    <property type="project" value="InterPro"/>
</dbReference>
<evidence type="ECO:0000313" key="10">
    <source>
        <dbReference type="Proteomes" id="UP000006868"/>
    </source>
</evidence>
<comment type="catalytic activity">
    <reaction evidence="1 7">
        <text>Cleavage of hydrophobic, N-terminal signal or leader sequences from secreted and periplasmic proteins.</text>
        <dbReference type="EC" id="3.4.21.89"/>
    </reaction>
</comment>
<evidence type="ECO:0000256" key="6">
    <source>
        <dbReference type="PIRSR" id="PIRSR600223-1"/>
    </source>
</evidence>
<dbReference type="PROSITE" id="PS00761">
    <property type="entry name" value="SPASE_I_3"/>
    <property type="match status" value="1"/>
</dbReference>
<dbReference type="InterPro" id="IPR019758">
    <property type="entry name" value="Pept_S26A_signal_pept_1_CS"/>
</dbReference>
<dbReference type="Proteomes" id="UP000006868">
    <property type="component" value="Plasmid pSC2"/>
</dbReference>
<dbReference type="InterPro" id="IPR036286">
    <property type="entry name" value="LexA/Signal_pep-like_sf"/>
</dbReference>
<dbReference type="PATRIC" id="fig|886882.15.peg.5898"/>
<dbReference type="InterPro" id="IPR019757">
    <property type="entry name" value="Pept_S26A_signal_pept_1_Lys-AS"/>
</dbReference>
<organism evidence="9 10">
    <name type="scientific">Paenibacillus polymyxa (strain SC2)</name>
    <name type="common">Bacillus polymyxa</name>
    <dbReference type="NCBI Taxonomy" id="886882"/>
    <lineage>
        <taxon>Bacteria</taxon>
        <taxon>Bacillati</taxon>
        <taxon>Bacillota</taxon>
        <taxon>Bacilli</taxon>
        <taxon>Bacillales</taxon>
        <taxon>Paenibacillaceae</taxon>
        <taxon>Paenibacillus</taxon>
    </lineage>
</organism>
<dbReference type="SUPFAM" id="SSF51306">
    <property type="entry name" value="LexA/Signal peptidase"/>
    <property type="match status" value="1"/>
</dbReference>
<dbReference type="GO" id="GO:0004252">
    <property type="term" value="F:serine-type endopeptidase activity"/>
    <property type="evidence" value="ECO:0007669"/>
    <property type="project" value="InterPro"/>
</dbReference>
<dbReference type="PANTHER" id="PTHR43390:SF1">
    <property type="entry name" value="CHLOROPLAST PROCESSING PEPTIDASE"/>
    <property type="match status" value="1"/>
</dbReference>
<dbReference type="PANTHER" id="PTHR43390">
    <property type="entry name" value="SIGNAL PEPTIDASE I"/>
    <property type="match status" value="1"/>
</dbReference>
<dbReference type="eggNOG" id="COG0681">
    <property type="taxonomic scope" value="Bacteria"/>
</dbReference>
<keyword evidence="9" id="KW-0614">Plasmid</keyword>
<dbReference type="PROSITE" id="PS00760">
    <property type="entry name" value="SPASE_I_2"/>
    <property type="match status" value="1"/>
</dbReference>
<dbReference type="GO" id="GO:0009003">
    <property type="term" value="F:signal peptidase activity"/>
    <property type="evidence" value="ECO:0007669"/>
    <property type="project" value="UniProtKB-EC"/>
</dbReference>
<evidence type="ECO:0000256" key="2">
    <source>
        <dbReference type="ARBA" id="ARBA00004401"/>
    </source>
</evidence>
<dbReference type="GO" id="GO:0005886">
    <property type="term" value="C:plasma membrane"/>
    <property type="evidence" value="ECO:0007669"/>
    <property type="project" value="UniProtKB-SubCell"/>
</dbReference>
<evidence type="ECO:0000256" key="7">
    <source>
        <dbReference type="RuleBase" id="RU362042"/>
    </source>
</evidence>
<dbReference type="PRINTS" id="PR00727">
    <property type="entry name" value="LEADERPTASE"/>
</dbReference>
<accession>E3EKB9</accession>
<geneLocation type="plasmid" evidence="9 10">
    <name>pSC2</name>
</geneLocation>
<sequence length="181" mass="20655">MKHEHKDYTDQQEVSAKKEVFSWFKIILFAFFVTLVISYFIKPTLVSGRSMYPTLENNDYLILNKVAYQTGDPSRGDIVVFNSHLVGEKILIKRVIATGGEKITVKDGKVYINDKLINEPYLKGVETFGDVDTIVPKNKVFVMGDNRGNSIDSRRSEVGFVDKSEILGKVWFRVFPMKGIH</sequence>
<reference evidence="9 10" key="1">
    <citation type="journal article" date="2011" name="J. Bacteriol.">
        <title>Complete genome sequence of Paenibacillus polymyxa SC2, a strain of plant growth-promoting Rhizobacterium with broad-spectrum antimicrobial activity.</title>
        <authorList>
            <person name="Ma M."/>
            <person name="Wang C."/>
            <person name="Ding Y."/>
            <person name="Li L."/>
            <person name="Shen D."/>
            <person name="Jiang X."/>
            <person name="Guan D."/>
            <person name="Cao F."/>
            <person name="Chen H."/>
            <person name="Feng R."/>
            <person name="Wang X."/>
            <person name="Ge Y."/>
            <person name="Yao L."/>
            <person name="Bing X."/>
            <person name="Yang X."/>
            <person name="Li J."/>
            <person name="Du B."/>
        </authorList>
    </citation>
    <scope>NUCLEOTIDE SEQUENCE [LARGE SCALE GENOMIC DNA]</scope>
    <source>
        <strain evidence="9 10">SC2</strain>
        <plasmid evidence="10">pSC2</plasmid>
    </source>
</reference>
<feature type="transmembrane region" description="Helical" evidence="7">
    <location>
        <begin position="20"/>
        <end position="41"/>
    </location>
</feature>
<dbReference type="Gene3D" id="2.10.109.10">
    <property type="entry name" value="Umud Fragment, subunit A"/>
    <property type="match status" value="1"/>
</dbReference>
<keyword evidence="7" id="KW-1133">Transmembrane helix</keyword>